<evidence type="ECO:0000313" key="2">
    <source>
        <dbReference type="Proteomes" id="UP001652660"/>
    </source>
</evidence>
<dbReference type="RefSeq" id="XP_027068793.1">
    <property type="nucleotide sequence ID" value="XM_027212992.2"/>
</dbReference>
<evidence type="ECO:0000256" key="1">
    <source>
        <dbReference type="SAM" id="MobiDB-lite"/>
    </source>
</evidence>
<dbReference type="OrthoDB" id="1678883at2759"/>
<name>A0A6P6SSA7_COFAR</name>
<dbReference type="AlphaFoldDB" id="A0A6P6SSA7"/>
<evidence type="ECO:0000313" key="3">
    <source>
        <dbReference type="RefSeq" id="XP_027068793.1"/>
    </source>
</evidence>
<sequence>MEMNPEIAPFGGALVMVVEYLESSMCRDLLSKFPDNSAFDFDYSQSSIWSPLIHRKFPSTTPISNDRRNVLSCGLSRKLVYNDDEGLTKIKKVTANIKRKFTDAVSDNLLKYQKMRKRKRRNSLDFTPRPSSKLPSTSPTPRKGWVKVLKAASKHFKKKSKKRDSYTQINFSSCFTSTDS</sequence>
<protein>
    <submittedName>
        <fullName evidence="3">Uncharacterized protein</fullName>
    </submittedName>
</protein>
<reference evidence="3" key="2">
    <citation type="submission" date="2025-08" db="UniProtKB">
        <authorList>
            <consortium name="RefSeq"/>
        </authorList>
    </citation>
    <scope>IDENTIFICATION</scope>
    <source>
        <tissue evidence="3">Leaves</tissue>
    </source>
</reference>
<dbReference type="PANTHER" id="PTHR34287">
    <property type="entry name" value="OS06G0551500 PROTEIN-RELATED"/>
    <property type="match status" value="1"/>
</dbReference>
<keyword evidence="2" id="KW-1185">Reference proteome</keyword>
<feature type="region of interest" description="Disordered" evidence="1">
    <location>
        <begin position="115"/>
        <end position="144"/>
    </location>
</feature>
<proteinExistence type="predicted"/>
<gene>
    <name evidence="3" type="primary">LOC113694137</name>
</gene>
<dbReference type="PANTHER" id="PTHR34287:SF4">
    <property type="entry name" value="OS04G0504200 PROTEIN"/>
    <property type="match status" value="1"/>
</dbReference>
<reference evidence="2" key="1">
    <citation type="journal article" date="2025" name="Foods">
        <title>Unveiling the Microbial Signatures of Arabica Coffee Cherries: Insights into Ripeness Specific Diversity, Functional Traits, and Implications for Quality and Safety.</title>
        <authorList>
            <consortium name="RefSeq"/>
            <person name="Tenea G.N."/>
            <person name="Cifuentes V."/>
            <person name="Reyes P."/>
            <person name="Cevallos-Vallejos M."/>
        </authorList>
    </citation>
    <scope>NUCLEOTIDE SEQUENCE [LARGE SCALE GENOMIC DNA]</scope>
</reference>
<accession>A0A6P6SSA7</accession>
<feature type="compositionally biased region" description="Low complexity" evidence="1">
    <location>
        <begin position="127"/>
        <end position="144"/>
    </location>
</feature>
<organism evidence="2 3">
    <name type="scientific">Coffea arabica</name>
    <name type="common">Arabian coffee</name>
    <dbReference type="NCBI Taxonomy" id="13443"/>
    <lineage>
        <taxon>Eukaryota</taxon>
        <taxon>Viridiplantae</taxon>
        <taxon>Streptophyta</taxon>
        <taxon>Embryophyta</taxon>
        <taxon>Tracheophyta</taxon>
        <taxon>Spermatophyta</taxon>
        <taxon>Magnoliopsida</taxon>
        <taxon>eudicotyledons</taxon>
        <taxon>Gunneridae</taxon>
        <taxon>Pentapetalae</taxon>
        <taxon>asterids</taxon>
        <taxon>lamiids</taxon>
        <taxon>Gentianales</taxon>
        <taxon>Rubiaceae</taxon>
        <taxon>Ixoroideae</taxon>
        <taxon>Gardenieae complex</taxon>
        <taxon>Bertiereae - Coffeeae clade</taxon>
        <taxon>Coffeeae</taxon>
        <taxon>Coffea</taxon>
    </lineage>
</organism>
<dbReference type="GeneID" id="113694137"/>
<dbReference type="Proteomes" id="UP001652660">
    <property type="component" value="Chromosome 6c"/>
</dbReference>